<comment type="caution">
    <text evidence="2">The sequence shown here is derived from an EMBL/GenBank/DDBJ whole genome shotgun (WGS) entry which is preliminary data.</text>
</comment>
<keyword evidence="3" id="KW-1185">Reference proteome</keyword>
<dbReference type="OrthoDB" id="9112061at2"/>
<protein>
    <submittedName>
        <fullName evidence="2">Alpha/beta hydrolase</fullName>
    </submittedName>
</protein>
<dbReference type="PANTHER" id="PTHR43194:SF2">
    <property type="entry name" value="PEROXISOMAL MEMBRANE PROTEIN LPX1"/>
    <property type="match status" value="1"/>
</dbReference>
<feature type="domain" description="AB hydrolase-1" evidence="1">
    <location>
        <begin position="9"/>
        <end position="224"/>
    </location>
</feature>
<proteinExistence type="predicted"/>
<evidence type="ECO:0000259" key="1">
    <source>
        <dbReference type="Pfam" id="PF12697"/>
    </source>
</evidence>
<accession>A0A511V8I4</accession>
<dbReference type="PANTHER" id="PTHR43194">
    <property type="entry name" value="HYDROLASE ALPHA/BETA FOLD FAMILY"/>
    <property type="match status" value="1"/>
</dbReference>
<evidence type="ECO:0000313" key="2">
    <source>
        <dbReference type="EMBL" id="GEN34228.1"/>
    </source>
</evidence>
<dbReference type="SUPFAM" id="SSF53474">
    <property type="entry name" value="alpha/beta-Hydrolases"/>
    <property type="match status" value="1"/>
</dbReference>
<organism evidence="2 3">
    <name type="scientific">Aneurinibacillus danicus</name>
    <dbReference type="NCBI Taxonomy" id="267746"/>
    <lineage>
        <taxon>Bacteria</taxon>
        <taxon>Bacillati</taxon>
        <taxon>Bacillota</taxon>
        <taxon>Bacilli</taxon>
        <taxon>Bacillales</taxon>
        <taxon>Paenibacillaceae</taxon>
        <taxon>Aneurinibacillus group</taxon>
        <taxon>Aneurinibacillus</taxon>
    </lineage>
</organism>
<dbReference type="GO" id="GO:0016787">
    <property type="term" value="F:hydrolase activity"/>
    <property type="evidence" value="ECO:0007669"/>
    <property type="project" value="UniProtKB-KW"/>
</dbReference>
<evidence type="ECO:0000313" key="3">
    <source>
        <dbReference type="Proteomes" id="UP000321157"/>
    </source>
</evidence>
<dbReference type="Gene3D" id="3.40.50.1820">
    <property type="entry name" value="alpha/beta hydrolase"/>
    <property type="match status" value="1"/>
</dbReference>
<dbReference type="AlphaFoldDB" id="A0A511V8I4"/>
<dbReference type="Proteomes" id="UP000321157">
    <property type="component" value="Unassembled WGS sequence"/>
</dbReference>
<dbReference type="PRINTS" id="PR00111">
    <property type="entry name" value="ABHYDROLASE"/>
</dbReference>
<dbReference type="EMBL" id="BJXX01000068">
    <property type="protein sequence ID" value="GEN34228.1"/>
    <property type="molecule type" value="Genomic_DNA"/>
</dbReference>
<dbReference type="InterPro" id="IPR029058">
    <property type="entry name" value="AB_hydrolase_fold"/>
</dbReference>
<name>A0A511V8I4_9BACL</name>
<dbReference type="Pfam" id="PF12697">
    <property type="entry name" value="Abhydrolase_6"/>
    <property type="match status" value="1"/>
</dbReference>
<sequence length="236" mass="25786">MSVSGQLPFVLIHGAGGTKAKFRGLEEKLKDASCIVLDLPGHGENADQSRCKTIEEYAEWANEQIGDQEVIVVGHSMGGMIGIEMAAHNPNVKGLVLNASHYEMPVHPKILEDLAKGTFPEFLFKASYGKEASAELLDEEQKQLSWVDTPVVHDDFYACNEYKGADIFAKLNVPILAVYGSEDKLLPKGAAEKAAEQNGSVRTRTIAGAGHYIMLEKPEEFAKALLEFRESLLARA</sequence>
<reference evidence="2 3" key="1">
    <citation type="submission" date="2019-07" db="EMBL/GenBank/DDBJ databases">
        <title>Whole genome shotgun sequence of Aneurinibacillus danicus NBRC 102444.</title>
        <authorList>
            <person name="Hosoyama A."/>
            <person name="Uohara A."/>
            <person name="Ohji S."/>
            <person name="Ichikawa N."/>
        </authorList>
    </citation>
    <scope>NUCLEOTIDE SEQUENCE [LARGE SCALE GENOMIC DNA]</scope>
    <source>
        <strain evidence="2 3">NBRC 102444</strain>
    </source>
</reference>
<keyword evidence="2" id="KW-0378">Hydrolase</keyword>
<dbReference type="RefSeq" id="WP_146809508.1">
    <property type="nucleotide sequence ID" value="NZ_BJXX01000068.1"/>
</dbReference>
<dbReference type="InterPro" id="IPR000073">
    <property type="entry name" value="AB_hydrolase_1"/>
</dbReference>
<gene>
    <name evidence="2" type="ORF">ADA01nite_16880</name>
</gene>
<dbReference type="InterPro" id="IPR050228">
    <property type="entry name" value="Carboxylesterase_BioH"/>
</dbReference>